<evidence type="ECO:0000313" key="2">
    <source>
        <dbReference type="Proteomes" id="UP000538196"/>
    </source>
</evidence>
<dbReference type="Pfam" id="PF22752">
    <property type="entry name" value="DUF488-N3i"/>
    <property type="match status" value="1"/>
</dbReference>
<keyword evidence="2" id="KW-1185">Reference proteome</keyword>
<name>A0A7W4UV82_LEIAQ</name>
<dbReference type="InterPro" id="IPR052552">
    <property type="entry name" value="YeaO-like"/>
</dbReference>
<comment type="caution">
    <text evidence="1">The sequence shown here is derived from an EMBL/GenBank/DDBJ whole genome shotgun (WGS) entry which is preliminary data.</text>
</comment>
<dbReference type="PANTHER" id="PTHR36849">
    <property type="entry name" value="CYTOPLASMIC PROTEIN-RELATED"/>
    <property type="match status" value="1"/>
</dbReference>
<sequence>MSATPDRVGTFRVRRVYDDPSPDDGFRVLVDRLWPRGVSKERAELDLWLKEVAPSTGLRQWFHHDDPPFEEFRARYEAELAENPAVEELREIGRAHPVVTLLVGARGEHNHGVVLEGFLEHHPG</sequence>
<reference evidence="1 2" key="1">
    <citation type="submission" date="2020-08" db="EMBL/GenBank/DDBJ databases">
        <title>Sequencing the genomes of 1000 actinobacteria strains.</title>
        <authorList>
            <person name="Klenk H.-P."/>
        </authorList>
    </citation>
    <scope>NUCLEOTIDE SEQUENCE [LARGE SCALE GENOMIC DNA]</scope>
    <source>
        <strain evidence="1 2">DSM 20146</strain>
    </source>
</reference>
<gene>
    <name evidence="1" type="ORF">FHX33_001657</name>
</gene>
<dbReference type="PANTHER" id="PTHR36849:SF1">
    <property type="entry name" value="CYTOPLASMIC PROTEIN"/>
    <property type="match status" value="1"/>
</dbReference>
<accession>A0A7W4UV82</accession>
<dbReference type="EMBL" id="JACHVP010000001">
    <property type="protein sequence ID" value="MBB2966925.1"/>
    <property type="molecule type" value="Genomic_DNA"/>
</dbReference>
<proteinExistence type="predicted"/>
<protein>
    <submittedName>
        <fullName evidence="1">Uncharacterized protein YeaO (DUF488 family)</fullName>
    </submittedName>
</protein>
<dbReference type="RefSeq" id="WP_248616249.1">
    <property type="nucleotide sequence ID" value="NZ_JACHVP010000001.1"/>
</dbReference>
<organism evidence="1 2">
    <name type="scientific">Leifsonia aquatica</name>
    <name type="common">Corynebacterium aquaticum</name>
    <dbReference type="NCBI Taxonomy" id="144185"/>
    <lineage>
        <taxon>Bacteria</taxon>
        <taxon>Bacillati</taxon>
        <taxon>Actinomycetota</taxon>
        <taxon>Actinomycetes</taxon>
        <taxon>Micrococcales</taxon>
        <taxon>Microbacteriaceae</taxon>
        <taxon>Leifsonia</taxon>
    </lineage>
</organism>
<dbReference type="Proteomes" id="UP000538196">
    <property type="component" value="Unassembled WGS sequence"/>
</dbReference>
<dbReference type="AlphaFoldDB" id="A0A7W4UV82"/>
<evidence type="ECO:0000313" key="1">
    <source>
        <dbReference type="EMBL" id="MBB2966925.1"/>
    </source>
</evidence>